<comment type="caution">
    <text evidence="2">The sequence shown here is derived from an EMBL/GenBank/DDBJ whole genome shotgun (WGS) entry which is preliminary data.</text>
</comment>
<feature type="transmembrane region" description="Helical" evidence="1">
    <location>
        <begin position="21"/>
        <end position="39"/>
    </location>
</feature>
<organism evidence="2 3">
    <name type="scientific">Microbacterium saccharophilum</name>
    <dbReference type="NCBI Taxonomy" id="1213358"/>
    <lineage>
        <taxon>Bacteria</taxon>
        <taxon>Bacillati</taxon>
        <taxon>Actinomycetota</taxon>
        <taxon>Actinomycetes</taxon>
        <taxon>Micrococcales</taxon>
        <taxon>Microbacteriaceae</taxon>
        <taxon>Microbacterium</taxon>
    </lineage>
</organism>
<dbReference type="AlphaFoldDB" id="A0A5C8HYV7"/>
<dbReference type="Proteomes" id="UP000321949">
    <property type="component" value="Unassembled WGS sequence"/>
</dbReference>
<sequence length="174" mass="18427">MPIDIRSVSIDNREMTRLVIAALRALIVVIVLAGLFAQVRIVPFIARGLASDAERPEIVVPYAFCGILAIACGQLVLVAIWALLSKVRRDAIFSESAYRWVDVILAAGITATATLLALALHVALVVEPPLDAPGLTAFALGGVICAAAFVLLMIVMRGLLRSATGLRSELAEVV</sequence>
<keyword evidence="3" id="KW-1185">Reference proteome</keyword>
<name>A0A5C8HYV7_9MICO</name>
<evidence type="ECO:0000256" key="1">
    <source>
        <dbReference type="SAM" id="Phobius"/>
    </source>
</evidence>
<keyword evidence="1" id="KW-1133">Transmembrane helix</keyword>
<keyword evidence="1" id="KW-0472">Membrane</keyword>
<feature type="transmembrane region" description="Helical" evidence="1">
    <location>
        <begin position="59"/>
        <end position="84"/>
    </location>
</feature>
<reference evidence="2 3" key="1">
    <citation type="submission" date="2019-08" db="EMBL/GenBank/DDBJ databases">
        <authorList>
            <person name="Dong K."/>
        </authorList>
    </citation>
    <scope>NUCLEOTIDE SEQUENCE [LARGE SCALE GENOMIC DNA]</scope>
    <source>
        <strain evidence="2 3">K-1</strain>
    </source>
</reference>
<accession>A0A5C8HYV7</accession>
<keyword evidence="1" id="KW-0812">Transmembrane</keyword>
<feature type="transmembrane region" description="Helical" evidence="1">
    <location>
        <begin position="104"/>
        <end position="126"/>
    </location>
</feature>
<proteinExistence type="predicted"/>
<evidence type="ECO:0000313" key="2">
    <source>
        <dbReference type="EMBL" id="TXK11466.1"/>
    </source>
</evidence>
<dbReference type="EMBL" id="VRSX01000003">
    <property type="protein sequence ID" value="TXK11466.1"/>
    <property type="molecule type" value="Genomic_DNA"/>
</dbReference>
<evidence type="ECO:0000313" key="3">
    <source>
        <dbReference type="Proteomes" id="UP000321949"/>
    </source>
</evidence>
<feature type="transmembrane region" description="Helical" evidence="1">
    <location>
        <begin position="138"/>
        <end position="160"/>
    </location>
</feature>
<protein>
    <submittedName>
        <fullName evidence="2">DUF2975 domain-containing protein</fullName>
    </submittedName>
</protein>
<dbReference type="OrthoDB" id="3240470at2"/>
<gene>
    <name evidence="2" type="ORF">FVP74_09020</name>
</gene>
<dbReference type="Pfam" id="PF11188">
    <property type="entry name" value="DUF2975"/>
    <property type="match status" value="1"/>
</dbReference>
<dbReference type="InterPro" id="IPR021354">
    <property type="entry name" value="DUF2975"/>
</dbReference>